<feature type="compositionally biased region" description="Polar residues" evidence="1">
    <location>
        <begin position="45"/>
        <end position="63"/>
    </location>
</feature>
<feature type="signal peptide" evidence="2">
    <location>
        <begin position="1"/>
        <end position="20"/>
    </location>
</feature>
<dbReference type="RefSeq" id="WP_272091066.1">
    <property type="nucleotide sequence ID" value="NZ_JAQNDL010000003.1"/>
</dbReference>
<name>A0ABT5E9L8_9BACT</name>
<gene>
    <name evidence="3" type="ORF">POL25_36965</name>
</gene>
<proteinExistence type="predicted"/>
<sequence>MKYRLHLCFALSLACSPKSAEESTDTQSTTGGTIGTSGDGPVTMGHSQTSANPSEPVTTSLGQTVTTFPTTEATTVSPTTEGSATDGDPSDTFPTSATTDVISTSSTPDFTTTGSPCIDPLDQPQSAPCNDASGCGCQTGRCFVVPALGGFCGECLVDADCPEGGCTVPNPVVGVGALCNTGKAGDGCQSDTVCFDAPANDCGVVLEVPGIIKVATCGECEADVDCPAQAPHCTPDYDIAGFTGQKKCKAPDSVPLDSGCDHDGSGDLACASGFCGEATIMNLLFLGICGQCNSDADCPIGQQCSEPAVDLDMGLLFGSVCL</sequence>
<feature type="compositionally biased region" description="Low complexity" evidence="1">
    <location>
        <begin position="64"/>
        <end position="81"/>
    </location>
</feature>
<feature type="compositionally biased region" description="Polar residues" evidence="1">
    <location>
        <begin position="92"/>
        <end position="111"/>
    </location>
</feature>
<feature type="chain" id="PRO_5045485961" evidence="2">
    <location>
        <begin position="21"/>
        <end position="322"/>
    </location>
</feature>
<accession>A0ABT5E9L8</accession>
<dbReference type="PROSITE" id="PS51257">
    <property type="entry name" value="PROKAR_LIPOPROTEIN"/>
    <property type="match status" value="1"/>
</dbReference>
<dbReference type="EMBL" id="JAQNDL010000003">
    <property type="protein sequence ID" value="MDC0722539.1"/>
    <property type="molecule type" value="Genomic_DNA"/>
</dbReference>
<keyword evidence="4" id="KW-1185">Reference proteome</keyword>
<feature type="region of interest" description="Disordered" evidence="1">
    <location>
        <begin position="18"/>
        <end position="111"/>
    </location>
</feature>
<protein>
    <submittedName>
        <fullName evidence="3">Uncharacterized protein</fullName>
    </submittedName>
</protein>
<organism evidence="3 4">
    <name type="scientific">Nannocystis bainbridge</name>
    <dbReference type="NCBI Taxonomy" id="2995303"/>
    <lineage>
        <taxon>Bacteria</taxon>
        <taxon>Pseudomonadati</taxon>
        <taxon>Myxococcota</taxon>
        <taxon>Polyangia</taxon>
        <taxon>Nannocystales</taxon>
        <taxon>Nannocystaceae</taxon>
        <taxon>Nannocystis</taxon>
    </lineage>
</organism>
<evidence type="ECO:0000256" key="1">
    <source>
        <dbReference type="SAM" id="MobiDB-lite"/>
    </source>
</evidence>
<evidence type="ECO:0000256" key="2">
    <source>
        <dbReference type="SAM" id="SignalP"/>
    </source>
</evidence>
<evidence type="ECO:0000313" key="4">
    <source>
        <dbReference type="Proteomes" id="UP001221686"/>
    </source>
</evidence>
<keyword evidence="2" id="KW-0732">Signal</keyword>
<comment type="caution">
    <text evidence="3">The sequence shown here is derived from an EMBL/GenBank/DDBJ whole genome shotgun (WGS) entry which is preliminary data.</text>
</comment>
<dbReference type="Proteomes" id="UP001221686">
    <property type="component" value="Unassembled WGS sequence"/>
</dbReference>
<reference evidence="3 4" key="1">
    <citation type="submission" date="2022-11" db="EMBL/GenBank/DDBJ databases">
        <title>Minimal conservation of predation-associated metabolite biosynthetic gene clusters underscores biosynthetic potential of Myxococcota including descriptions for ten novel species: Archangium lansinium sp. nov., Myxococcus landrumus sp. nov., Nannocystis bai.</title>
        <authorList>
            <person name="Ahearne A."/>
            <person name="Stevens C."/>
            <person name="Dowd S."/>
        </authorList>
    </citation>
    <scope>NUCLEOTIDE SEQUENCE [LARGE SCALE GENOMIC DNA]</scope>
    <source>
        <strain evidence="3 4">BB15-2</strain>
    </source>
</reference>
<evidence type="ECO:0000313" key="3">
    <source>
        <dbReference type="EMBL" id="MDC0722539.1"/>
    </source>
</evidence>